<evidence type="ECO:0000256" key="1">
    <source>
        <dbReference type="SAM" id="SignalP"/>
    </source>
</evidence>
<evidence type="ECO:0008006" key="4">
    <source>
        <dbReference type="Google" id="ProtNLM"/>
    </source>
</evidence>
<reference evidence="2" key="1">
    <citation type="submission" date="2013-05" db="EMBL/GenBank/DDBJ databases">
        <authorList>
            <person name="Yim A.K.Y."/>
            <person name="Chan T.F."/>
            <person name="Ji K.M."/>
            <person name="Liu X.Y."/>
            <person name="Zhou J.W."/>
            <person name="Li R.Q."/>
            <person name="Yang K.Y."/>
            <person name="Li J."/>
            <person name="Li M."/>
            <person name="Law P.T.W."/>
            <person name="Wu Y.L."/>
            <person name="Cai Z.L."/>
            <person name="Qin H."/>
            <person name="Bao Y."/>
            <person name="Leung R.K.K."/>
            <person name="Ng P.K.S."/>
            <person name="Zou J."/>
            <person name="Zhong X.J."/>
            <person name="Ran P.X."/>
            <person name="Zhong N.S."/>
            <person name="Liu Z.G."/>
            <person name="Tsui S.K.W."/>
        </authorList>
    </citation>
    <scope>NUCLEOTIDE SEQUENCE</scope>
    <source>
        <strain evidence="2">Derf</strain>
        <tissue evidence="2">Whole organism</tissue>
    </source>
</reference>
<gene>
    <name evidence="2" type="ORF">DERF_010998</name>
</gene>
<dbReference type="AlphaFoldDB" id="A0A922HRD7"/>
<accession>A0A922HRD7</accession>
<evidence type="ECO:0000313" key="2">
    <source>
        <dbReference type="EMBL" id="KAH9506256.1"/>
    </source>
</evidence>
<comment type="caution">
    <text evidence="2">The sequence shown here is derived from an EMBL/GenBank/DDBJ whole genome shotgun (WGS) entry which is preliminary data.</text>
</comment>
<reference evidence="2" key="2">
    <citation type="journal article" date="2022" name="Res Sq">
        <title>Comparative Genomics Reveals Insights into the Divergent Evolution of Astigmatic Mites and Household Pest Adaptations.</title>
        <authorList>
            <person name="Xiong Q."/>
            <person name="Wan A.T.-Y."/>
            <person name="Liu X.-Y."/>
            <person name="Fung C.S.-H."/>
            <person name="Xiao X."/>
            <person name="Malainual N."/>
            <person name="Hou J."/>
            <person name="Wang L."/>
            <person name="Wang M."/>
            <person name="Yang K."/>
            <person name="Cui Y."/>
            <person name="Leung E."/>
            <person name="Nong W."/>
            <person name="Shin S.-K."/>
            <person name="Au S."/>
            <person name="Jeong K.Y."/>
            <person name="Chew F.T."/>
            <person name="Hui J."/>
            <person name="Leung T.F."/>
            <person name="Tungtrongchitr A."/>
            <person name="Zhong N."/>
            <person name="Liu Z."/>
            <person name="Tsui S."/>
        </authorList>
    </citation>
    <scope>NUCLEOTIDE SEQUENCE</scope>
    <source>
        <strain evidence="2">Derf</strain>
        <tissue evidence="2">Whole organism</tissue>
    </source>
</reference>
<organism evidence="2 3">
    <name type="scientific">Dermatophagoides farinae</name>
    <name type="common">American house dust mite</name>
    <dbReference type="NCBI Taxonomy" id="6954"/>
    <lineage>
        <taxon>Eukaryota</taxon>
        <taxon>Metazoa</taxon>
        <taxon>Ecdysozoa</taxon>
        <taxon>Arthropoda</taxon>
        <taxon>Chelicerata</taxon>
        <taxon>Arachnida</taxon>
        <taxon>Acari</taxon>
        <taxon>Acariformes</taxon>
        <taxon>Sarcoptiformes</taxon>
        <taxon>Astigmata</taxon>
        <taxon>Psoroptidia</taxon>
        <taxon>Analgoidea</taxon>
        <taxon>Pyroglyphidae</taxon>
        <taxon>Dermatophagoidinae</taxon>
        <taxon>Dermatophagoides</taxon>
    </lineage>
</organism>
<sequence length="90" mass="10365">MVDHWSQLTLLVFHFIVVVISGEVGTEKFISNVMIRWSLISRLSTTFQLCTDDDNDDDVVVKSICDVRWRLRRNVLKVGVGQLLITTRLC</sequence>
<evidence type="ECO:0000313" key="3">
    <source>
        <dbReference type="Proteomes" id="UP000790347"/>
    </source>
</evidence>
<feature type="signal peptide" evidence="1">
    <location>
        <begin position="1"/>
        <end position="22"/>
    </location>
</feature>
<keyword evidence="1" id="KW-0732">Signal</keyword>
<protein>
    <recommendedName>
        <fullName evidence="4">Secreted protein</fullName>
    </recommendedName>
</protein>
<name>A0A922HRD7_DERFA</name>
<keyword evidence="3" id="KW-1185">Reference proteome</keyword>
<proteinExistence type="predicted"/>
<feature type="chain" id="PRO_5036817664" description="Secreted protein" evidence="1">
    <location>
        <begin position="23"/>
        <end position="90"/>
    </location>
</feature>
<dbReference type="EMBL" id="ASGP02000005">
    <property type="protein sequence ID" value="KAH9506256.1"/>
    <property type="molecule type" value="Genomic_DNA"/>
</dbReference>
<dbReference type="Proteomes" id="UP000790347">
    <property type="component" value="Unassembled WGS sequence"/>
</dbReference>